<dbReference type="PANTHER" id="PTHR30290">
    <property type="entry name" value="PERIPLASMIC BINDING COMPONENT OF ABC TRANSPORTER"/>
    <property type="match status" value="1"/>
</dbReference>
<dbReference type="InterPro" id="IPR039424">
    <property type="entry name" value="SBP_5"/>
</dbReference>
<dbReference type="RefSeq" id="WP_097380958.1">
    <property type="nucleotide sequence ID" value="NZ_NXNI01000001.1"/>
</dbReference>
<dbReference type="Gene3D" id="3.10.105.10">
    <property type="entry name" value="Dipeptide-binding Protein, Domain 3"/>
    <property type="match status" value="1"/>
</dbReference>
<dbReference type="PANTHER" id="PTHR30290:SF9">
    <property type="entry name" value="OLIGOPEPTIDE-BINDING PROTEIN APPA"/>
    <property type="match status" value="1"/>
</dbReference>
<evidence type="ECO:0000259" key="4">
    <source>
        <dbReference type="Pfam" id="PF00496"/>
    </source>
</evidence>
<dbReference type="GO" id="GO:0015833">
    <property type="term" value="P:peptide transport"/>
    <property type="evidence" value="ECO:0007669"/>
    <property type="project" value="TreeGrafter"/>
</dbReference>
<protein>
    <submittedName>
        <fullName evidence="5">ABC transporter substrate-binding protein</fullName>
    </submittedName>
</protein>
<dbReference type="GO" id="GO:1904680">
    <property type="term" value="F:peptide transmembrane transporter activity"/>
    <property type="evidence" value="ECO:0007669"/>
    <property type="project" value="TreeGrafter"/>
</dbReference>
<dbReference type="AlphaFoldDB" id="A0A2A5QYT9"/>
<accession>A0A2A5QYT9</accession>
<evidence type="ECO:0000256" key="2">
    <source>
        <dbReference type="ARBA" id="ARBA00022448"/>
    </source>
</evidence>
<dbReference type="Gene3D" id="3.90.76.10">
    <property type="entry name" value="Dipeptide-binding Protein, Domain 1"/>
    <property type="match status" value="1"/>
</dbReference>
<evidence type="ECO:0000313" key="6">
    <source>
        <dbReference type="Proteomes" id="UP000219689"/>
    </source>
</evidence>
<comment type="similarity">
    <text evidence="1">Belongs to the bacterial solute-binding protein 5 family.</text>
</comment>
<evidence type="ECO:0000256" key="1">
    <source>
        <dbReference type="ARBA" id="ARBA00005695"/>
    </source>
</evidence>
<name>A0A2A5QYT9_9EURY</name>
<dbReference type="GO" id="GO:0042597">
    <property type="term" value="C:periplasmic space"/>
    <property type="evidence" value="ECO:0007669"/>
    <property type="project" value="UniProtKB-ARBA"/>
</dbReference>
<reference evidence="5 6" key="1">
    <citation type="submission" date="2017-09" db="EMBL/GenBank/DDBJ databases">
        <title>Genome sequences of Natrinema ejinorence JCM 13890T.</title>
        <authorList>
            <person name="Roh S.W."/>
            <person name="Kim Y.B."/>
            <person name="Kim J.Y."/>
        </authorList>
    </citation>
    <scope>NUCLEOTIDE SEQUENCE [LARGE SCALE GENOMIC DNA]</scope>
    <source>
        <strain evidence="5 6">JCM 13890</strain>
    </source>
</reference>
<dbReference type="InterPro" id="IPR006311">
    <property type="entry name" value="TAT_signal"/>
</dbReference>
<dbReference type="PROSITE" id="PS51318">
    <property type="entry name" value="TAT"/>
    <property type="match status" value="1"/>
</dbReference>
<evidence type="ECO:0000256" key="3">
    <source>
        <dbReference type="ARBA" id="ARBA00022729"/>
    </source>
</evidence>
<dbReference type="Proteomes" id="UP000219689">
    <property type="component" value="Unassembled WGS sequence"/>
</dbReference>
<comment type="caution">
    <text evidence="5">The sequence shown here is derived from an EMBL/GenBank/DDBJ whole genome shotgun (WGS) entry which is preliminary data.</text>
</comment>
<dbReference type="EMBL" id="NXNI01000001">
    <property type="protein sequence ID" value="PCR92028.1"/>
    <property type="molecule type" value="Genomic_DNA"/>
</dbReference>
<dbReference type="PIRSF" id="PIRSF002741">
    <property type="entry name" value="MppA"/>
    <property type="match status" value="1"/>
</dbReference>
<keyword evidence="2" id="KW-0813">Transport</keyword>
<dbReference type="OrthoDB" id="37176at2157"/>
<dbReference type="Pfam" id="PF00496">
    <property type="entry name" value="SBP_bac_5"/>
    <property type="match status" value="1"/>
</dbReference>
<keyword evidence="3" id="KW-0732">Signal</keyword>
<evidence type="ECO:0000313" key="5">
    <source>
        <dbReference type="EMBL" id="PCR92028.1"/>
    </source>
</evidence>
<dbReference type="CDD" id="cd00995">
    <property type="entry name" value="PBP2_NikA_DppA_OppA_like"/>
    <property type="match status" value="1"/>
</dbReference>
<dbReference type="GO" id="GO:0043190">
    <property type="term" value="C:ATP-binding cassette (ABC) transporter complex"/>
    <property type="evidence" value="ECO:0007669"/>
    <property type="project" value="InterPro"/>
</dbReference>
<keyword evidence="6" id="KW-1185">Reference proteome</keyword>
<sequence>MPRSAKDITRRRLLASGAAASAAAIAGCIGGSSGDETVLLFTQSKGWGYGFDPVVSNGVPSTQINDQIYEGLYTYNEDATSSLVPVLADGEPEISDDGTTWTVTIKDGATFQNGDDVTAEDVKYSYEAPVDEETENAGELNMIESIETVDDKTVEFNLKYPYAAFNTTLIWNIVSKSEREGGDDFGHNPVGSGPFQWVEWEEGQYVLLERWDDYWGEQTPDLERVEFDFVTEQSTRVTGLETGESDIIETIPPQLWEDVKGMDSASIESTLGIGYFYLAFNCNEGPTADPQVREAVDYAFSMDDAVESFVEPAGVRQYSPFPQSIVDSWDFSTDEWEAIPHNRDVDQATQLFEDAGISMDYEWNIIVPPDDMREAIGESVSNGLKEVGFNNVTFERLEWGTFLDLYNTGNEDDYNMYTLGWSGSPDPEAFTYYLFAQEQEGVTNGTFYRNDEVDQQIIDAREDPDKESRREMYIDATNTILEDRVHLPAYNLYNSYGVSNSVSNFQSHPDSGTIPLLADYANVGLE</sequence>
<dbReference type="PROSITE" id="PS51257">
    <property type="entry name" value="PROKAR_LIPOPROTEIN"/>
    <property type="match status" value="1"/>
</dbReference>
<dbReference type="InterPro" id="IPR000914">
    <property type="entry name" value="SBP_5_dom"/>
</dbReference>
<proteinExistence type="inferred from homology"/>
<feature type="domain" description="Solute-binding protein family 5" evidence="4">
    <location>
        <begin position="83"/>
        <end position="438"/>
    </location>
</feature>
<gene>
    <name evidence="5" type="ORF">CP557_16765</name>
</gene>
<dbReference type="SUPFAM" id="SSF53850">
    <property type="entry name" value="Periplasmic binding protein-like II"/>
    <property type="match status" value="1"/>
</dbReference>
<dbReference type="InterPro" id="IPR030678">
    <property type="entry name" value="Peptide/Ni-bd"/>
</dbReference>
<organism evidence="5 6">
    <name type="scientific">Natrinema ejinorense</name>
    <dbReference type="NCBI Taxonomy" id="373386"/>
    <lineage>
        <taxon>Archaea</taxon>
        <taxon>Methanobacteriati</taxon>
        <taxon>Methanobacteriota</taxon>
        <taxon>Stenosarchaea group</taxon>
        <taxon>Halobacteria</taxon>
        <taxon>Halobacteriales</taxon>
        <taxon>Natrialbaceae</taxon>
        <taxon>Natrinema</taxon>
    </lineage>
</organism>
<dbReference type="Gene3D" id="3.40.190.10">
    <property type="entry name" value="Periplasmic binding protein-like II"/>
    <property type="match status" value="1"/>
</dbReference>